<dbReference type="GeneID" id="35382550"/>
<keyword evidence="1 2" id="KW-0812">Transmembrane</keyword>
<feature type="transmembrane region" description="Helical" evidence="1">
    <location>
        <begin position="116"/>
        <end position="132"/>
    </location>
</feature>
<keyword evidence="3" id="KW-1185">Reference proteome</keyword>
<sequence>MYKNLIILLTIISIVGAQYVTFYDVPSAYTPIPGKCTYNVDVVKTVPANWTCQQLDGYRENELWVIADCSSKSMNIFTDDNCTIPSSIQIYKYDVVTCDSSFRSGLYYSFKCSNSITFPIAVPLIVFSLFILF</sequence>
<keyword evidence="1" id="KW-0472">Membrane</keyword>
<organism evidence="2">
    <name type="scientific">Orpheovirus IHUMI-LCC2</name>
    <dbReference type="NCBI Taxonomy" id="2023057"/>
    <lineage>
        <taxon>Viruses</taxon>
        <taxon>Varidnaviria</taxon>
        <taxon>Bamfordvirae</taxon>
        <taxon>Nucleocytoviricota</taxon>
        <taxon>Megaviricetes</taxon>
        <taxon>Pimascovirales</taxon>
        <taxon>Ocovirineae</taxon>
        <taxon>Orpheoviridae</taxon>
        <taxon>Alphaorpheovirus</taxon>
        <taxon>Alphaorpheovirus massiliense</taxon>
    </lineage>
</organism>
<dbReference type="EMBL" id="LT906555">
    <property type="protein sequence ID" value="SNW62634.1"/>
    <property type="molecule type" value="Genomic_DNA"/>
</dbReference>
<reference evidence="2" key="1">
    <citation type="submission" date="2017-08" db="EMBL/GenBank/DDBJ databases">
        <authorList>
            <consortium name="Urmite Genomes"/>
        </authorList>
    </citation>
    <scope>NUCLEOTIDE SEQUENCE [LARGE SCALE GENOMIC DNA]</scope>
    <source>
        <strain evidence="2">IHUMI-LCC2</strain>
    </source>
</reference>
<dbReference type="RefSeq" id="YP_009448936.1">
    <property type="nucleotide sequence ID" value="NC_036594.1"/>
</dbReference>
<gene>
    <name evidence="2" type="ORF">ORPV_730</name>
</gene>
<evidence type="ECO:0000256" key="1">
    <source>
        <dbReference type="SAM" id="Phobius"/>
    </source>
</evidence>
<keyword evidence="1" id="KW-1133">Transmembrane helix</keyword>
<name>A0A2I2L528_9VIRU</name>
<protein>
    <submittedName>
        <fullName evidence="2">Transmembrane domain-containing protein</fullName>
    </submittedName>
</protein>
<accession>A0A2I2L528</accession>
<dbReference type="KEGG" id="vg:35382550"/>
<evidence type="ECO:0000313" key="2">
    <source>
        <dbReference type="EMBL" id="SNW62634.1"/>
    </source>
</evidence>
<dbReference type="Proteomes" id="UP000236316">
    <property type="component" value="Segment"/>
</dbReference>
<proteinExistence type="predicted"/>
<evidence type="ECO:0000313" key="3">
    <source>
        <dbReference type="Proteomes" id="UP000236316"/>
    </source>
</evidence>